<dbReference type="GO" id="GO:0033387">
    <property type="term" value="P:putrescine biosynthetic process from arginine, via ornithine"/>
    <property type="evidence" value="ECO:0007669"/>
    <property type="project" value="TreeGrafter"/>
</dbReference>
<dbReference type="InterPro" id="IPR000183">
    <property type="entry name" value="Orn/DAP/Arg_de-COase"/>
</dbReference>
<dbReference type="Pfam" id="PF02784">
    <property type="entry name" value="Orn_Arg_deC_N"/>
    <property type="match status" value="1"/>
</dbReference>
<dbReference type="GeneID" id="81395579"/>
<evidence type="ECO:0000313" key="12">
    <source>
        <dbReference type="EMBL" id="KAJ5096473.1"/>
    </source>
</evidence>
<feature type="modified residue" description="N6-(pyridoxal phosphate)lysine" evidence="10">
    <location>
        <position position="92"/>
    </location>
</feature>
<dbReference type="OrthoDB" id="5034579at2759"/>
<evidence type="ECO:0000256" key="4">
    <source>
        <dbReference type="ARBA" id="ARBA00022898"/>
    </source>
</evidence>
<evidence type="ECO:0000256" key="2">
    <source>
        <dbReference type="ARBA" id="ARBA00008872"/>
    </source>
</evidence>
<evidence type="ECO:0000256" key="7">
    <source>
        <dbReference type="ARBA" id="ARBA00034138"/>
    </source>
</evidence>
<reference evidence="12" key="2">
    <citation type="journal article" date="2023" name="IMA Fungus">
        <title>Comparative genomic study of the Penicillium genus elucidates a diverse pangenome and 15 lateral gene transfer events.</title>
        <authorList>
            <person name="Petersen C."/>
            <person name="Sorensen T."/>
            <person name="Nielsen M.R."/>
            <person name="Sondergaard T.E."/>
            <person name="Sorensen J.L."/>
            <person name="Fitzpatrick D.A."/>
            <person name="Frisvad J.C."/>
            <person name="Nielsen K.L."/>
        </authorList>
    </citation>
    <scope>NUCLEOTIDE SEQUENCE</scope>
    <source>
        <strain evidence="12">IBT 34128</strain>
    </source>
</reference>
<comment type="cofactor">
    <cofactor evidence="1 10">
        <name>pyridoxal 5'-phosphate</name>
        <dbReference type="ChEBI" id="CHEBI:597326"/>
    </cofactor>
</comment>
<comment type="pathway">
    <text evidence="6">Amine and polyamine biosynthesis; putrescine biosynthesis via L-ornithine pathway; putrescine from L-ornithine: step 1/1.</text>
</comment>
<evidence type="ECO:0000256" key="6">
    <source>
        <dbReference type="ARBA" id="ARBA00034115"/>
    </source>
</evidence>
<dbReference type="InterPro" id="IPR022657">
    <property type="entry name" value="De-COase2_CS"/>
</dbReference>
<dbReference type="PRINTS" id="PR01182">
    <property type="entry name" value="ORNDCRBXLASE"/>
</dbReference>
<keyword evidence="5" id="KW-0456">Lyase</keyword>
<evidence type="ECO:0000256" key="3">
    <source>
        <dbReference type="ARBA" id="ARBA00022793"/>
    </source>
</evidence>
<dbReference type="PROSITE" id="PS00879">
    <property type="entry name" value="ODR_DC_2_2"/>
    <property type="match status" value="1"/>
</dbReference>
<dbReference type="PANTHER" id="PTHR11482">
    <property type="entry name" value="ARGININE/DIAMINOPIMELATE/ORNITHINE DECARBOXYLASE"/>
    <property type="match status" value="1"/>
</dbReference>
<accession>A0A9W9FA75</accession>
<evidence type="ECO:0000259" key="11">
    <source>
        <dbReference type="Pfam" id="PF02784"/>
    </source>
</evidence>
<dbReference type="InterPro" id="IPR002433">
    <property type="entry name" value="Orn_de-COase"/>
</dbReference>
<dbReference type="PROSITE" id="PS00878">
    <property type="entry name" value="ODR_DC_2_1"/>
    <property type="match status" value="1"/>
</dbReference>
<evidence type="ECO:0000256" key="9">
    <source>
        <dbReference type="ARBA" id="ARBA00049127"/>
    </source>
</evidence>
<comment type="subunit">
    <text evidence="8">Homodimer. Only the dimer is catalytically active, as the active sites are constructed of residues from both monomers.</text>
</comment>
<dbReference type="CDD" id="cd00622">
    <property type="entry name" value="PLPDE_III_ODC"/>
    <property type="match status" value="1"/>
</dbReference>
<dbReference type="AlphaFoldDB" id="A0A9W9FA75"/>
<comment type="similarity">
    <text evidence="2">Belongs to the Orn/Lys/Arg decarboxylase class-II family.</text>
</comment>
<name>A0A9W9FA75_9EURO</name>
<keyword evidence="4 10" id="KW-0663">Pyridoxal phosphate</keyword>
<evidence type="ECO:0000256" key="10">
    <source>
        <dbReference type="PIRSR" id="PIRSR600183-50"/>
    </source>
</evidence>
<dbReference type="PANTHER" id="PTHR11482:SF6">
    <property type="entry name" value="ORNITHINE DECARBOXYLASE 1-RELATED"/>
    <property type="match status" value="1"/>
</dbReference>
<dbReference type="Gene3D" id="3.20.20.10">
    <property type="entry name" value="Alanine racemase"/>
    <property type="match status" value="1"/>
</dbReference>
<evidence type="ECO:0000256" key="1">
    <source>
        <dbReference type="ARBA" id="ARBA00001933"/>
    </source>
</evidence>
<dbReference type="Proteomes" id="UP001141434">
    <property type="component" value="Unassembled WGS sequence"/>
</dbReference>
<reference evidence="12" key="1">
    <citation type="submission" date="2022-11" db="EMBL/GenBank/DDBJ databases">
        <authorList>
            <person name="Petersen C."/>
        </authorList>
    </citation>
    <scope>NUCLEOTIDE SEQUENCE</scope>
    <source>
        <strain evidence="12">IBT 34128</strain>
    </source>
</reference>
<evidence type="ECO:0000313" key="13">
    <source>
        <dbReference type="Proteomes" id="UP001141434"/>
    </source>
</evidence>
<dbReference type="Gene3D" id="2.40.37.10">
    <property type="entry name" value="Lyase, Ornithine Decarboxylase, Chain A, domain 1"/>
    <property type="match status" value="1"/>
</dbReference>
<dbReference type="EMBL" id="JAPMSZ010000007">
    <property type="protein sequence ID" value="KAJ5096473.1"/>
    <property type="molecule type" value="Genomic_DNA"/>
</dbReference>
<dbReference type="GO" id="GO:0004586">
    <property type="term" value="F:ornithine decarboxylase activity"/>
    <property type="evidence" value="ECO:0007669"/>
    <property type="project" value="UniProtKB-EC"/>
</dbReference>
<dbReference type="EC" id="4.1.1.17" evidence="7"/>
<feature type="active site" description="Proton donor" evidence="10">
    <location>
        <position position="369"/>
    </location>
</feature>
<feature type="domain" description="Orn/DAP/Arg decarboxylase 2 N-terminal" evidence="11">
    <location>
        <begin position="68"/>
        <end position="296"/>
    </location>
</feature>
<feature type="non-terminal residue" evidence="12">
    <location>
        <position position="1"/>
    </location>
</feature>
<comment type="catalytic activity">
    <reaction evidence="9">
        <text>L-ornithine + H(+) = putrescine + CO2</text>
        <dbReference type="Rhea" id="RHEA:22964"/>
        <dbReference type="ChEBI" id="CHEBI:15378"/>
        <dbReference type="ChEBI" id="CHEBI:16526"/>
        <dbReference type="ChEBI" id="CHEBI:46911"/>
        <dbReference type="ChEBI" id="CHEBI:326268"/>
        <dbReference type="EC" id="4.1.1.17"/>
    </reaction>
</comment>
<organism evidence="12 13">
    <name type="scientific">Penicillium alfredii</name>
    <dbReference type="NCBI Taxonomy" id="1506179"/>
    <lineage>
        <taxon>Eukaryota</taxon>
        <taxon>Fungi</taxon>
        <taxon>Dikarya</taxon>
        <taxon>Ascomycota</taxon>
        <taxon>Pezizomycotina</taxon>
        <taxon>Eurotiomycetes</taxon>
        <taxon>Eurotiomycetidae</taxon>
        <taxon>Eurotiales</taxon>
        <taxon>Aspergillaceae</taxon>
        <taxon>Penicillium</taxon>
    </lineage>
</organism>
<dbReference type="RefSeq" id="XP_056512024.1">
    <property type="nucleotide sequence ID" value="XM_056656411.1"/>
</dbReference>
<dbReference type="InterPro" id="IPR022653">
    <property type="entry name" value="De-COase2_pyr-phos_BS"/>
</dbReference>
<dbReference type="GO" id="GO:0005737">
    <property type="term" value="C:cytoplasm"/>
    <property type="evidence" value="ECO:0007669"/>
    <property type="project" value="TreeGrafter"/>
</dbReference>
<sequence length="425" mass="46791">MLGPLVSAIMGLLPTPREAVLPIKPIPSQEYQKPSPEELVDLVIERHISRVSKRSVVGGDESFFVADLGQVERQHLRWTSSLPKVRPYYAVKCNSDPTLLKFLADLGTGFDCASIEEMRAVLTQGVDPARILFANPCKSPAALAFAHHAGVIQTTYDNIDELEKVKAYMPEAQLLLRIYAEDDGALINLGDKFGAHLDTTEPLLSRARELGLDVIGASFHVGTGATNPNSFTRAIKNARSVFSQAEKLGFHPKILDVGGGFQDSHFEAMATALRDTISAEFPMGVTTIAEPGRFYARSAYTLACRVISRRRQLGSAASAGVPDMLYQNDGVYGNFMNVIMEKEAMVPSLIICEPRQMGQHRYSIWGPTCDSMDCVTPEVNLEAEVDLGDWLKYRNMGAYTMTTATQFNGFKSTRDVIYVNSNRLV</sequence>
<proteinExistence type="inferred from homology"/>
<dbReference type="FunFam" id="3.20.20.10:FF:000005">
    <property type="entry name" value="Ornithine decarboxylase"/>
    <property type="match status" value="1"/>
</dbReference>
<dbReference type="InterPro" id="IPR029066">
    <property type="entry name" value="PLP-binding_barrel"/>
</dbReference>
<keyword evidence="13" id="KW-1185">Reference proteome</keyword>
<comment type="caution">
    <text evidence="12">The sequence shown here is derived from an EMBL/GenBank/DDBJ whole genome shotgun (WGS) entry which is preliminary data.</text>
</comment>
<gene>
    <name evidence="12" type="ORF">NUU61_005829</name>
</gene>
<dbReference type="PRINTS" id="PR01179">
    <property type="entry name" value="ODADCRBXLASE"/>
</dbReference>
<dbReference type="SUPFAM" id="SSF51419">
    <property type="entry name" value="PLP-binding barrel"/>
    <property type="match status" value="1"/>
</dbReference>
<dbReference type="SUPFAM" id="SSF50621">
    <property type="entry name" value="Alanine racemase C-terminal domain-like"/>
    <property type="match status" value="1"/>
</dbReference>
<dbReference type="InterPro" id="IPR022644">
    <property type="entry name" value="De-COase2_N"/>
</dbReference>
<evidence type="ECO:0000256" key="8">
    <source>
        <dbReference type="ARBA" id="ARBA00046672"/>
    </source>
</evidence>
<dbReference type="InterPro" id="IPR009006">
    <property type="entry name" value="Ala_racemase/Decarboxylase_C"/>
</dbReference>
<evidence type="ECO:0000256" key="5">
    <source>
        <dbReference type="ARBA" id="ARBA00023239"/>
    </source>
</evidence>
<protein>
    <recommendedName>
        <fullName evidence="7">ornithine decarboxylase</fullName>
        <ecNumber evidence="7">4.1.1.17</ecNumber>
    </recommendedName>
</protein>
<keyword evidence="3" id="KW-0210">Decarboxylase</keyword>